<evidence type="ECO:0000256" key="4">
    <source>
        <dbReference type="ARBA" id="ARBA00023027"/>
    </source>
</evidence>
<comment type="catalytic activity">
    <reaction evidence="8">
        <text>glycerol + NAD(+) = dihydroxyacetone + NADH + H(+)</text>
        <dbReference type="Rhea" id="RHEA:13769"/>
        <dbReference type="ChEBI" id="CHEBI:15378"/>
        <dbReference type="ChEBI" id="CHEBI:16016"/>
        <dbReference type="ChEBI" id="CHEBI:17754"/>
        <dbReference type="ChEBI" id="CHEBI:57540"/>
        <dbReference type="ChEBI" id="CHEBI:57945"/>
        <dbReference type="EC" id="1.1.1.6"/>
    </reaction>
</comment>
<gene>
    <name evidence="10" type="ORF">GCM10008906_35040</name>
</gene>
<reference evidence="11" key="1">
    <citation type="journal article" date="2019" name="Int. J. Syst. Evol. Microbiol.">
        <title>The Global Catalogue of Microorganisms (GCM) 10K type strain sequencing project: providing services to taxonomists for standard genome sequencing and annotation.</title>
        <authorList>
            <consortium name="The Broad Institute Genomics Platform"/>
            <consortium name="The Broad Institute Genome Sequencing Center for Infectious Disease"/>
            <person name="Wu L."/>
            <person name="Ma J."/>
        </authorList>
    </citation>
    <scope>NUCLEOTIDE SEQUENCE [LARGE SCALE GENOMIC DNA]</scope>
    <source>
        <strain evidence="11">JCM 1407</strain>
    </source>
</reference>
<accession>A0ABP3V3D9</accession>
<dbReference type="NCBIfam" id="NF006941">
    <property type="entry name" value="PRK09423.1"/>
    <property type="match status" value="1"/>
</dbReference>
<organism evidence="10 11">
    <name type="scientific">Clostridium oceanicum</name>
    <dbReference type="NCBI Taxonomy" id="1543"/>
    <lineage>
        <taxon>Bacteria</taxon>
        <taxon>Bacillati</taxon>
        <taxon>Bacillota</taxon>
        <taxon>Clostridia</taxon>
        <taxon>Eubacteriales</taxon>
        <taxon>Clostridiaceae</taxon>
        <taxon>Clostridium</taxon>
    </lineage>
</organism>
<dbReference type="InterPro" id="IPR018211">
    <property type="entry name" value="ADH_Fe_CS"/>
</dbReference>
<evidence type="ECO:0000256" key="3">
    <source>
        <dbReference type="ARBA" id="ARBA00023002"/>
    </source>
</evidence>
<dbReference type="Pfam" id="PF00465">
    <property type="entry name" value="Fe-ADH"/>
    <property type="match status" value="1"/>
</dbReference>
<evidence type="ECO:0000256" key="8">
    <source>
        <dbReference type="ARBA" id="ARBA00049006"/>
    </source>
</evidence>
<proteinExistence type="inferred from homology"/>
<evidence type="ECO:0000256" key="6">
    <source>
        <dbReference type="ARBA" id="ARBA00039147"/>
    </source>
</evidence>
<keyword evidence="3" id="KW-0560">Oxidoreductase</keyword>
<feature type="domain" description="Alcohol dehydrogenase iron-type/glycerol dehydrogenase GldA" evidence="9">
    <location>
        <begin position="8"/>
        <end position="154"/>
    </location>
</feature>
<keyword evidence="2" id="KW-0479">Metal-binding</keyword>
<keyword evidence="11" id="KW-1185">Reference proteome</keyword>
<dbReference type="EC" id="1.1.1.6" evidence="6"/>
<evidence type="ECO:0000313" key="10">
    <source>
        <dbReference type="EMBL" id="GAA0746854.1"/>
    </source>
</evidence>
<keyword evidence="4" id="KW-0520">NAD</keyword>
<evidence type="ECO:0000259" key="9">
    <source>
        <dbReference type="Pfam" id="PF00465"/>
    </source>
</evidence>
<evidence type="ECO:0000256" key="7">
    <source>
        <dbReference type="ARBA" id="ARBA00040132"/>
    </source>
</evidence>
<dbReference type="Gene3D" id="1.20.1090.10">
    <property type="entry name" value="Dehydroquinate synthase-like - alpha domain"/>
    <property type="match status" value="1"/>
</dbReference>
<name>A0ABP3V3D9_9CLOT</name>
<protein>
    <recommendedName>
        <fullName evidence="7">Glycerol dehydrogenase</fullName>
        <ecNumber evidence="6">1.1.1.6</ecNumber>
    </recommendedName>
</protein>
<dbReference type="RefSeq" id="WP_343763803.1">
    <property type="nucleotide sequence ID" value="NZ_BAAACG010000019.1"/>
</dbReference>
<evidence type="ECO:0000313" key="11">
    <source>
        <dbReference type="Proteomes" id="UP001501510"/>
    </source>
</evidence>
<dbReference type="PANTHER" id="PTHR43616">
    <property type="entry name" value="GLYCEROL DEHYDROGENASE"/>
    <property type="match status" value="1"/>
</dbReference>
<dbReference type="InterPro" id="IPR001670">
    <property type="entry name" value="ADH_Fe/GldA"/>
</dbReference>
<dbReference type="PROSITE" id="PS00913">
    <property type="entry name" value="ADH_IRON_1"/>
    <property type="match status" value="1"/>
</dbReference>
<dbReference type="CDD" id="cd08170">
    <property type="entry name" value="GlyDH"/>
    <property type="match status" value="1"/>
</dbReference>
<comment type="caution">
    <text evidence="10">The sequence shown here is derived from an EMBL/GenBank/DDBJ whole genome shotgun (WGS) entry which is preliminary data.</text>
</comment>
<dbReference type="EMBL" id="BAAACG010000019">
    <property type="protein sequence ID" value="GAA0746854.1"/>
    <property type="molecule type" value="Genomic_DNA"/>
</dbReference>
<dbReference type="Proteomes" id="UP001501510">
    <property type="component" value="Unassembled WGS sequence"/>
</dbReference>
<sequence>MSQIIISPNKYIQGNNELNNLYECVKTLGTKFLIIASSNGIKRTKSTIEKSFSKSNCKLVFEAFNGECSQIEIDRLKDCLKSNDCDVVIGIGGGKIFDTAKAVAYYSNTPVVIIPTIASTDAPCSALSVIYTDKGAFDKYLLLPKNPEVVLVDTSIVSKAPARLLIAGMGDALATYFEARACVNSKASTIAGGTATKAAFALAKLCYETLLKDGLKAKLSVENKISTKALENIIEANTYLSGIGFESCGLAAAHAIHNGFTILEECHNLYHGEKVAFGTIVQLVLENSPLEEIEEVINFCLNMGLPTTLKDMGITELKEKDLLEVSKASCAEGETIHNMPFEVSPEDVSAAILTADKLGNYYKNLNK</sequence>
<dbReference type="InterPro" id="IPR016205">
    <property type="entry name" value="Glycerol_DH"/>
</dbReference>
<evidence type="ECO:0000256" key="2">
    <source>
        <dbReference type="ARBA" id="ARBA00022723"/>
    </source>
</evidence>
<dbReference type="Gene3D" id="3.40.50.1970">
    <property type="match status" value="1"/>
</dbReference>
<evidence type="ECO:0000256" key="1">
    <source>
        <dbReference type="ARBA" id="ARBA00007358"/>
    </source>
</evidence>
<comment type="pathway">
    <text evidence="5">Polyol metabolism; glycerol fermentation; glycerone phosphate from glycerol (oxidative route): step 1/2.</text>
</comment>
<dbReference type="PIRSF" id="PIRSF000112">
    <property type="entry name" value="Glycerol_dehydrogenase"/>
    <property type="match status" value="1"/>
</dbReference>
<comment type="similarity">
    <text evidence="1">Belongs to the iron-containing alcohol dehydrogenase family.</text>
</comment>
<dbReference type="PANTHER" id="PTHR43616:SF5">
    <property type="entry name" value="GLYCEROL DEHYDROGENASE 1"/>
    <property type="match status" value="1"/>
</dbReference>
<dbReference type="SUPFAM" id="SSF56796">
    <property type="entry name" value="Dehydroquinate synthase-like"/>
    <property type="match status" value="1"/>
</dbReference>
<evidence type="ECO:0000256" key="5">
    <source>
        <dbReference type="ARBA" id="ARBA00037918"/>
    </source>
</evidence>